<proteinExistence type="predicted"/>
<keyword evidence="3" id="KW-1185">Reference proteome</keyword>
<accession>A0A8J4DZ15</accession>
<dbReference type="EMBL" id="BOPG01000008">
    <property type="protein sequence ID" value="GIJ53607.1"/>
    <property type="molecule type" value="Genomic_DNA"/>
</dbReference>
<dbReference type="PANTHER" id="PTHR43317:SF1">
    <property type="entry name" value="THERMOSPERMINE SYNTHASE ACAULIS5"/>
    <property type="match status" value="1"/>
</dbReference>
<evidence type="ECO:0000256" key="1">
    <source>
        <dbReference type="ARBA" id="ARBA00023115"/>
    </source>
</evidence>
<name>A0A8J4DZ15_9ACTN</name>
<keyword evidence="1" id="KW-0620">Polyamine biosynthesis</keyword>
<comment type="caution">
    <text evidence="2">The sequence shown here is derived from an EMBL/GenBank/DDBJ whole genome shotgun (WGS) entry which is preliminary data.</text>
</comment>
<gene>
    <name evidence="2" type="ORF">Vau01_011230</name>
</gene>
<dbReference type="NCBIfam" id="NF037959">
    <property type="entry name" value="MFS_SpdSyn"/>
    <property type="match status" value="1"/>
</dbReference>
<dbReference type="InterPro" id="IPR029063">
    <property type="entry name" value="SAM-dependent_MTases_sf"/>
</dbReference>
<dbReference type="AlphaFoldDB" id="A0A8J4DZ15"/>
<reference evidence="2" key="1">
    <citation type="submission" date="2021-01" db="EMBL/GenBank/DDBJ databases">
        <title>Whole genome shotgun sequence of Virgisporangium aurantiacum NBRC 16421.</title>
        <authorList>
            <person name="Komaki H."/>
            <person name="Tamura T."/>
        </authorList>
    </citation>
    <scope>NUCLEOTIDE SEQUENCE</scope>
    <source>
        <strain evidence="2">NBRC 16421</strain>
    </source>
</reference>
<evidence type="ECO:0000313" key="2">
    <source>
        <dbReference type="EMBL" id="GIJ53607.1"/>
    </source>
</evidence>
<dbReference type="GO" id="GO:0006596">
    <property type="term" value="P:polyamine biosynthetic process"/>
    <property type="evidence" value="ECO:0007669"/>
    <property type="project" value="UniProtKB-KW"/>
</dbReference>
<dbReference type="Gene3D" id="3.40.50.150">
    <property type="entry name" value="Vaccinia Virus protein VP39"/>
    <property type="match status" value="1"/>
</dbReference>
<organism evidence="2 3">
    <name type="scientific">Virgisporangium aurantiacum</name>
    <dbReference type="NCBI Taxonomy" id="175570"/>
    <lineage>
        <taxon>Bacteria</taxon>
        <taxon>Bacillati</taxon>
        <taxon>Actinomycetota</taxon>
        <taxon>Actinomycetes</taxon>
        <taxon>Micromonosporales</taxon>
        <taxon>Micromonosporaceae</taxon>
        <taxon>Virgisporangium</taxon>
    </lineage>
</organism>
<dbReference type="PANTHER" id="PTHR43317">
    <property type="entry name" value="THERMOSPERMINE SYNTHASE ACAULIS5"/>
    <property type="match status" value="1"/>
</dbReference>
<sequence>MLRVDGVAQSYVDIIEPEHLEFPYMRRVAAVFDTVAPAGRPLRVLHLGGGAYTLPRYLAVTRPGSPQVVVERDGKLAALVERLVPLPAGAGIDIQIDDARSVVESTPAASYDIVVADAYEAGRMVGSVATVEFVAAAYEVLAPGGAYIVNVTDLPPLAFSRRQVATVSSLFPDVCLMSEPGLLTGKRYGNAVIAARRAPKRLPVTRLVRNTGGAVLHGEGLAEFMRGARPLVDADVA</sequence>
<dbReference type="Proteomes" id="UP000612585">
    <property type="component" value="Unassembled WGS sequence"/>
</dbReference>
<evidence type="ECO:0008006" key="4">
    <source>
        <dbReference type="Google" id="ProtNLM"/>
    </source>
</evidence>
<evidence type="ECO:0000313" key="3">
    <source>
        <dbReference type="Proteomes" id="UP000612585"/>
    </source>
</evidence>
<dbReference type="SUPFAM" id="SSF53335">
    <property type="entry name" value="S-adenosyl-L-methionine-dependent methyltransferases"/>
    <property type="match status" value="1"/>
</dbReference>
<protein>
    <recommendedName>
        <fullName evidence="4">Spermidine synthase</fullName>
    </recommendedName>
</protein>